<name>A0A7Y9FHD0_9CELL</name>
<organism evidence="3 4">
    <name type="scientific">Cellulomonas oligotrophica</name>
    <dbReference type="NCBI Taxonomy" id="931536"/>
    <lineage>
        <taxon>Bacteria</taxon>
        <taxon>Bacillati</taxon>
        <taxon>Actinomycetota</taxon>
        <taxon>Actinomycetes</taxon>
        <taxon>Micrococcales</taxon>
        <taxon>Cellulomonadaceae</taxon>
        <taxon>Cellulomonas</taxon>
    </lineage>
</organism>
<evidence type="ECO:0000313" key="2">
    <source>
        <dbReference type="EMBL" id="GIG33973.1"/>
    </source>
</evidence>
<dbReference type="AlphaFoldDB" id="A0A7Y9FHD0"/>
<dbReference type="EMBL" id="BONN01000011">
    <property type="protein sequence ID" value="GIG33973.1"/>
    <property type="molecule type" value="Genomic_DNA"/>
</dbReference>
<dbReference type="Proteomes" id="UP000618382">
    <property type="component" value="Unassembled WGS sequence"/>
</dbReference>
<evidence type="ECO:0000313" key="5">
    <source>
        <dbReference type="Proteomes" id="UP000618382"/>
    </source>
</evidence>
<comment type="caution">
    <text evidence="3">The sequence shown here is derived from an EMBL/GenBank/DDBJ whole genome shotgun (WGS) entry which is preliminary data.</text>
</comment>
<reference evidence="2 5" key="2">
    <citation type="submission" date="2021-01" db="EMBL/GenBank/DDBJ databases">
        <title>Whole genome shotgun sequence of Cellulomonas oligotrophica NBRC 109435.</title>
        <authorList>
            <person name="Komaki H."/>
            <person name="Tamura T."/>
        </authorList>
    </citation>
    <scope>NUCLEOTIDE SEQUENCE [LARGE SCALE GENOMIC DNA]</scope>
    <source>
        <strain evidence="2 5">NBRC 109435</strain>
    </source>
</reference>
<evidence type="ECO:0000313" key="4">
    <source>
        <dbReference type="Proteomes" id="UP000577956"/>
    </source>
</evidence>
<gene>
    <name evidence="3" type="ORF">BKA21_002742</name>
    <name evidence="2" type="ORF">Col01nite_31320</name>
</gene>
<dbReference type="EMBL" id="JACCBK010000001">
    <property type="protein sequence ID" value="NYD87193.1"/>
    <property type="molecule type" value="Genomic_DNA"/>
</dbReference>
<dbReference type="Proteomes" id="UP000577956">
    <property type="component" value="Unassembled WGS sequence"/>
</dbReference>
<accession>A0A7Y9FHD0</accession>
<proteinExistence type="predicted"/>
<reference evidence="3 4" key="1">
    <citation type="submission" date="2020-07" db="EMBL/GenBank/DDBJ databases">
        <title>Sequencing the genomes of 1000 actinobacteria strains.</title>
        <authorList>
            <person name="Klenk H.-P."/>
        </authorList>
    </citation>
    <scope>NUCLEOTIDE SEQUENCE [LARGE SCALE GENOMIC DNA]</scope>
    <source>
        <strain evidence="3 4">DSM 24482</strain>
    </source>
</reference>
<keyword evidence="1" id="KW-0472">Membrane</keyword>
<evidence type="ECO:0000313" key="3">
    <source>
        <dbReference type="EMBL" id="NYD87193.1"/>
    </source>
</evidence>
<sequence length="76" mass="8328">MDAWYASGAVAGWVVIAFVVVVLGVSVWAVTRLFPGAREDERSALDARLLAGELDADTYRRVLDDHTERPHGSRTS</sequence>
<protein>
    <submittedName>
        <fullName evidence="3">Putative membrane protein</fullName>
    </submittedName>
</protein>
<keyword evidence="5" id="KW-1185">Reference proteome</keyword>
<feature type="transmembrane region" description="Helical" evidence="1">
    <location>
        <begin position="6"/>
        <end position="30"/>
    </location>
</feature>
<evidence type="ECO:0000256" key="1">
    <source>
        <dbReference type="SAM" id="Phobius"/>
    </source>
</evidence>
<dbReference type="RefSeq" id="WP_140459640.1">
    <property type="nucleotide sequence ID" value="NZ_BAABFI010000009.1"/>
</dbReference>
<keyword evidence="1" id="KW-0812">Transmembrane</keyword>
<keyword evidence="1" id="KW-1133">Transmembrane helix</keyword>